<keyword evidence="3" id="KW-0963">Cytoplasm</keyword>
<evidence type="ECO:0000256" key="2">
    <source>
        <dbReference type="ARBA" id="ARBA00044777"/>
    </source>
</evidence>
<protein>
    <recommendedName>
        <fullName evidence="2 3">Segregation and condensation protein A</fullName>
    </recommendedName>
</protein>
<comment type="subcellular location">
    <subcellularLocation>
        <location evidence="3">Cytoplasm</location>
    </subcellularLocation>
    <text evidence="3">Associated with two foci at the outer edges of the nucleoid region in young cells, and at four foci within both cell halves in older cells.</text>
</comment>
<keyword evidence="1 3" id="KW-0159">Chromosome partition</keyword>
<comment type="function">
    <text evidence="3">Participates in chromosomal partition during cell division. May act via the formation of a condensin-like complex containing Smc and ScpB that pull DNA away from mid-cell into both cell halves.</text>
</comment>
<sequence>MTKNKKNKTNPFFKRNNHSDEFISDDYTFKINDFDGPLDLLLSLVKDKKINILEVNLLEVANQYLEIINQLKESEIDIAGDYLVMAATLIQLKAKILLQEPGEENEEVEEEKKQILQQLIEYQQFKEVRETLRLFEEERQDLFIKKPSNVEEFLIDSDDATLDGHSNPVKLITVLRKMFERVYAQKLRQTKLDNFNLTPADQIEKIKLMLQTKKELSFEEVFALPSLKHFVITLIAILDLARQQYLEIIQDHQFDQIQIIRKEVYEE</sequence>
<dbReference type="InterPro" id="IPR003768">
    <property type="entry name" value="ScpA"/>
</dbReference>
<dbReference type="Gene3D" id="6.10.250.2410">
    <property type="match status" value="1"/>
</dbReference>
<dbReference type="GO" id="GO:0007059">
    <property type="term" value="P:chromosome segregation"/>
    <property type="evidence" value="ECO:0007669"/>
    <property type="project" value="UniProtKB-UniRule"/>
</dbReference>
<gene>
    <name evidence="4" type="primary">MCYN0394</name>
    <name evidence="3" type="synonym">scpA</name>
    <name evidence="4" type="ORF">NCTC10186_00244</name>
</gene>
<accession>A0A449AZ24</accession>
<dbReference type="Proteomes" id="UP000289862">
    <property type="component" value="Chromosome"/>
</dbReference>
<evidence type="ECO:0000256" key="1">
    <source>
        <dbReference type="ARBA" id="ARBA00022829"/>
    </source>
</evidence>
<dbReference type="NCBIfam" id="NF000994">
    <property type="entry name" value="PRK00104.1-3"/>
    <property type="match status" value="1"/>
</dbReference>
<dbReference type="HAMAP" id="MF_01805">
    <property type="entry name" value="ScpA"/>
    <property type="match status" value="1"/>
</dbReference>
<dbReference type="GO" id="GO:0051301">
    <property type="term" value="P:cell division"/>
    <property type="evidence" value="ECO:0007669"/>
    <property type="project" value="UniProtKB-KW"/>
</dbReference>
<keyword evidence="3" id="KW-0131">Cell cycle</keyword>
<evidence type="ECO:0000313" key="4">
    <source>
        <dbReference type="EMBL" id="VEU72773.1"/>
    </source>
</evidence>
<dbReference type="KEGG" id="mgal:NCTC10186_00244"/>
<proteinExistence type="inferred from homology"/>
<dbReference type="AlphaFoldDB" id="A0A449AZ24"/>
<dbReference type="Pfam" id="PF02616">
    <property type="entry name" value="SMC_ScpA"/>
    <property type="match status" value="1"/>
</dbReference>
<dbReference type="GO" id="GO:0005737">
    <property type="term" value="C:cytoplasm"/>
    <property type="evidence" value="ECO:0007669"/>
    <property type="project" value="UniProtKB-SubCell"/>
</dbReference>
<dbReference type="GO" id="GO:0006260">
    <property type="term" value="P:DNA replication"/>
    <property type="evidence" value="ECO:0007669"/>
    <property type="project" value="UniProtKB-UniRule"/>
</dbReference>
<evidence type="ECO:0000313" key="5">
    <source>
        <dbReference type="Proteomes" id="UP000289862"/>
    </source>
</evidence>
<dbReference type="InterPro" id="IPR023093">
    <property type="entry name" value="ScpA-like_C"/>
</dbReference>
<comment type="similarity">
    <text evidence="3">Belongs to the ScpA family.</text>
</comment>
<evidence type="ECO:0000256" key="3">
    <source>
        <dbReference type="HAMAP-Rule" id="MF_01805"/>
    </source>
</evidence>
<name>A0A449AZ24_9BACT</name>
<organism evidence="4 5">
    <name type="scientific">Mycoplasmopsis gallopavonis</name>
    <dbReference type="NCBI Taxonomy" id="76629"/>
    <lineage>
        <taxon>Bacteria</taxon>
        <taxon>Bacillati</taxon>
        <taxon>Mycoplasmatota</taxon>
        <taxon>Mycoplasmoidales</taxon>
        <taxon>Metamycoplasmataceae</taxon>
        <taxon>Mycoplasmopsis</taxon>
    </lineage>
</organism>
<dbReference type="EMBL" id="LR215031">
    <property type="protein sequence ID" value="VEU72773.1"/>
    <property type="molecule type" value="Genomic_DNA"/>
</dbReference>
<dbReference type="PANTHER" id="PTHR33969:SF2">
    <property type="entry name" value="SEGREGATION AND CONDENSATION PROTEIN A"/>
    <property type="match status" value="1"/>
</dbReference>
<keyword evidence="5" id="KW-1185">Reference proteome</keyword>
<dbReference type="RefSeq" id="WP_119571836.1">
    <property type="nucleotide sequence ID" value="NZ_LR215031.1"/>
</dbReference>
<dbReference type="PANTHER" id="PTHR33969">
    <property type="entry name" value="SEGREGATION AND CONDENSATION PROTEIN A"/>
    <property type="match status" value="1"/>
</dbReference>
<dbReference type="OrthoDB" id="9811016at2"/>
<comment type="subunit">
    <text evidence="3">Component of a cohesin-like complex composed of ScpA, ScpB and the Smc homodimer, in which ScpA and ScpB bind to the head domain of Smc. The presence of the three proteins is required for the association of the complex with DNA.</text>
</comment>
<keyword evidence="3" id="KW-0132">Cell division</keyword>
<reference evidence="4 5" key="1">
    <citation type="submission" date="2019-01" db="EMBL/GenBank/DDBJ databases">
        <authorList>
            <consortium name="Pathogen Informatics"/>
        </authorList>
    </citation>
    <scope>NUCLEOTIDE SEQUENCE [LARGE SCALE GENOMIC DNA]</scope>
    <source>
        <strain evidence="4 5">NCTC10186</strain>
    </source>
</reference>
<dbReference type="Gene3D" id="1.10.10.580">
    <property type="entry name" value="Structural maintenance of chromosome 1. Chain E"/>
    <property type="match status" value="1"/>
</dbReference>